<reference evidence="9 10" key="1">
    <citation type="submission" date="2011-07" db="EMBL/GenBank/DDBJ databases">
        <authorList>
            <person name="Coyne R."/>
            <person name="Brami D."/>
            <person name="Johnson J."/>
            <person name="Hostetler J."/>
            <person name="Hannick L."/>
            <person name="Clark T."/>
            <person name="Cassidy-Hanley D."/>
            <person name="Inman J."/>
        </authorList>
    </citation>
    <scope>NUCLEOTIDE SEQUENCE [LARGE SCALE GENOMIC DNA]</scope>
    <source>
        <strain evidence="9 10">G5</strain>
    </source>
</reference>
<evidence type="ECO:0000256" key="6">
    <source>
        <dbReference type="SAM" id="Coils"/>
    </source>
</evidence>
<dbReference type="Pfam" id="PF03962">
    <property type="entry name" value="Mnd1"/>
    <property type="match status" value="1"/>
</dbReference>
<evidence type="ECO:0008006" key="11">
    <source>
        <dbReference type="Google" id="ProtNLM"/>
    </source>
</evidence>
<feature type="domain" description="Leucine zipper with capping helix" evidence="8">
    <location>
        <begin position="149"/>
        <end position="203"/>
    </location>
</feature>
<comment type="function">
    <text evidence="5">Required for proper homologous chromosome pairing and efficient cross-over and intragenic recombination during meiosis.</text>
</comment>
<dbReference type="AlphaFoldDB" id="G0QYV0"/>
<gene>
    <name evidence="9" type="ORF">IMG5_152360</name>
</gene>
<name>G0QYV0_ICHMU</name>
<dbReference type="RefSeq" id="XP_004030842.1">
    <property type="nucleotide sequence ID" value="XM_004030794.1"/>
</dbReference>
<evidence type="ECO:0000259" key="8">
    <source>
        <dbReference type="Pfam" id="PF18517"/>
    </source>
</evidence>
<evidence type="ECO:0000313" key="10">
    <source>
        <dbReference type="Proteomes" id="UP000008983"/>
    </source>
</evidence>
<feature type="domain" description="Mnd1 HTH" evidence="7">
    <location>
        <begin position="16"/>
        <end position="74"/>
    </location>
</feature>
<sequence>MKRKQNLTFEQKREKMLNIFHQKEQANKKNSIHIKITKKNIVLQAVKDVLVSLMSDGLVDSDKIGSSNFYWSLPSQTYVVLQQRLKEIEQKTKESIQKKEELENQFEEAIKGKGVSEERNERLQKLKEIQENYKKKLEKLEKYQRFDPERINQLKKDVNLIKQKANLWTDNIFAVKQYVQKQFNISEQEIEQFLNIPADIDNI</sequence>
<comment type="similarity">
    <text evidence="2 5">Belongs to the MND1 family.</text>
</comment>
<dbReference type="PIRSF" id="PIRSF026991">
    <property type="entry name" value="Mnd1"/>
    <property type="match status" value="1"/>
</dbReference>
<dbReference type="GO" id="GO:0003690">
    <property type="term" value="F:double-stranded DNA binding"/>
    <property type="evidence" value="ECO:0007669"/>
    <property type="project" value="InterPro"/>
</dbReference>
<evidence type="ECO:0000259" key="7">
    <source>
        <dbReference type="Pfam" id="PF03962"/>
    </source>
</evidence>
<dbReference type="eggNOG" id="KOG3433">
    <property type="taxonomic scope" value="Eukaryota"/>
</dbReference>
<feature type="coiled-coil region" evidence="6">
    <location>
        <begin position="78"/>
        <end position="146"/>
    </location>
</feature>
<dbReference type="GO" id="GO:0005634">
    <property type="term" value="C:nucleus"/>
    <property type="evidence" value="ECO:0007669"/>
    <property type="project" value="UniProtKB-SubCell"/>
</dbReference>
<evidence type="ECO:0000256" key="1">
    <source>
        <dbReference type="ARBA" id="ARBA00004123"/>
    </source>
</evidence>
<evidence type="ECO:0000256" key="4">
    <source>
        <dbReference type="ARBA" id="ARBA00023242"/>
    </source>
</evidence>
<keyword evidence="4 5" id="KW-0539">Nucleus</keyword>
<evidence type="ECO:0000256" key="5">
    <source>
        <dbReference type="PIRNR" id="PIRNR026991"/>
    </source>
</evidence>
<dbReference type="InterPro" id="IPR005647">
    <property type="entry name" value="Mnd1"/>
</dbReference>
<organism evidence="9 10">
    <name type="scientific">Ichthyophthirius multifiliis</name>
    <name type="common">White spot disease agent</name>
    <name type="synonym">Ich</name>
    <dbReference type="NCBI Taxonomy" id="5932"/>
    <lineage>
        <taxon>Eukaryota</taxon>
        <taxon>Sar</taxon>
        <taxon>Alveolata</taxon>
        <taxon>Ciliophora</taxon>
        <taxon>Intramacronucleata</taxon>
        <taxon>Oligohymenophorea</taxon>
        <taxon>Hymenostomatida</taxon>
        <taxon>Ophryoglenina</taxon>
        <taxon>Ichthyophthirius</taxon>
    </lineage>
</organism>
<dbReference type="Proteomes" id="UP000008983">
    <property type="component" value="Unassembled WGS sequence"/>
</dbReference>
<protein>
    <recommendedName>
        <fullName evidence="11">Meiotic nuclear division protein 1</fullName>
    </recommendedName>
</protein>
<evidence type="ECO:0000256" key="3">
    <source>
        <dbReference type="ARBA" id="ARBA00023054"/>
    </source>
</evidence>
<dbReference type="InterPro" id="IPR040661">
    <property type="entry name" value="LZ3wCH"/>
</dbReference>
<dbReference type="Pfam" id="PF18517">
    <property type="entry name" value="LZ3wCH"/>
    <property type="match status" value="1"/>
</dbReference>
<dbReference type="OMA" id="VCYWAFP"/>
<dbReference type="STRING" id="857967.G0QYV0"/>
<keyword evidence="3 6" id="KW-0175">Coiled coil</keyword>
<accession>G0QYV0</accession>
<dbReference type="GeneID" id="14905712"/>
<evidence type="ECO:0000256" key="2">
    <source>
        <dbReference type="ARBA" id="ARBA00005981"/>
    </source>
</evidence>
<proteinExistence type="inferred from homology"/>
<comment type="subcellular location">
    <subcellularLocation>
        <location evidence="1 5">Nucleus</location>
    </subcellularLocation>
</comment>
<dbReference type="GO" id="GO:0007131">
    <property type="term" value="P:reciprocal meiotic recombination"/>
    <property type="evidence" value="ECO:0007669"/>
    <property type="project" value="InterPro"/>
</dbReference>
<dbReference type="InParanoid" id="G0QYV0"/>
<dbReference type="InterPro" id="IPR040453">
    <property type="entry name" value="Mnd1_HTH"/>
</dbReference>
<dbReference type="OrthoDB" id="273345at2759"/>
<dbReference type="EMBL" id="GL984127">
    <property type="protein sequence ID" value="EGR29606.1"/>
    <property type="molecule type" value="Genomic_DNA"/>
</dbReference>
<evidence type="ECO:0000313" key="9">
    <source>
        <dbReference type="EMBL" id="EGR29606.1"/>
    </source>
</evidence>
<keyword evidence="10" id="KW-1185">Reference proteome</keyword>